<sequence>MVTFDSTLPGTSAEAWEADGRLARLPALSLDGIESLVVVAAHPDDEALGAGGLIAECAARGIRVLVVTVTDGAASHPSSPSTPAHDLAARRAEEARTALAELAPDAGILLLAHPDGSTLELRETIAADLARAIPATGPSTLLVAPWSGDGHRDHRIVGELCAELAATNRLRFAGYPIWLWHWAEPEMEDVPWDSFVSLPLEPAAAGAKHRAIAAHVSQVEPLSESPGDEALLHPRFLANFERRFEVFVQEPTTLGADYFDAMYARRDDPWGFESRWYERRKRAITLAALPEERYTNALEIGCSIGVLTADLAERCDALLSTDVSSAAIESAKQRLAASPHVRFETGDVASSFPDGRFDLIVLSEVGYYFDAVGLDALVDAVAEHLAEGGTLLACHWRHPVADYPLDGDEVHVVLAARLGLERVSRHLEKDFVLDVFNSDGRSVAERTGLV</sequence>
<evidence type="ECO:0000256" key="1">
    <source>
        <dbReference type="ARBA" id="ARBA00022833"/>
    </source>
</evidence>
<keyword evidence="2" id="KW-0489">Methyltransferase</keyword>
<dbReference type="InterPro" id="IPR024078">
    <property type="entry name" value="LmbE-like_dom_sf"/>
</dbReference>
<comment type="caution">
    <text evidence="2">The sequence shown here is derived from an EMBL/GenBank/DDBJ whole genome shotgun (WGS) entry which is preliminary data.</text>
</comment>
<dbReference type="InterPro" id="IPR029063">
    <property type="entry name" value="SAM-dependent_MTases_sf"/>
</dbReference>
<accession>A0A4Q9GXB8</accession>
<dbReference type="GO" id="GO:0008757">
    <property type="term" value="F:S-adenosylmethionine-dependent methyltransferase activity"/>
    <property type="evidence" value="ECO:0007669"/>
    <property type="project" value="InterPro"/>
</dbReference>
<dbReference type="GO" id="GO:0016811">
    <property type="term" value="F:hydrolase activity, acting on carbon-nitrogen (but not peptide) bonds, in linear amides"/>
    <property type="evidence" value="ECO:0007669"/>
    <property type="project" value="TreeGrafter"/>
</dbReference>
<keyword evidence="1" id="KW-0862">Zinc</keyword>
<dbReference type="GO" id="GO:0032259">
    <property type="term" value="P:methylation"/>
    <property type="evidence" value="ECO:0007669"/>
    <property type="project" value="UniProtKB-KW"/>
</dbReference>
<evidence type="ECO:0000313" key="2">
    <source>
        <dbReference type="EMBL" id="TBN56910.1"/>
    </source>
</evidence>
<dbReference type="Pfam" id="PF02585">
    <property type="entry name" value="PIG-L"/>
    <property type="match status" value="1"/>
</dbReference>
<dbReference type="InterPro" id="IPR008715">
    <property type="entry name" value="SAM-MeTfrase_NodS-like"/>
</dbReference>
<evidence type="ECO:0000313" key="3">
    <source>
        <dbReference type="Proteomes" id="UP000294194"/>
    </source>
</evidence>
<dbReference type="Gene3D" id="3.40.50.150">
    <property type="entry name" value="Vaccinia Virus protein VP39"/>
    <property type="match status" value="1"/>
</dbReference>
<keyword evidence="3" id="KW-1185">Reference proteome</keyword>
<dbReference type="Gene3D" id="3.40.50.10320">
    <property type="entry name" value="LmbE-like"/>
    <property type="match status" value="1"/>
</dbReference>
<gene>
    <name evidence="2" type="ORF">EYE40_05555</name>
</gene>
<dbReference type="GO" id="GO:0009312">
    <property type="term" value="P:oligosaccharide biosynthetic process"/>
    <property type="evidence" value="ECO:0007669"/>
    <property type="project" value="InterPro"/>
</dbReference>
<dbReference type="PANTHER" id="PTHR12993">
    <property type="entry name" value="N-ACETYLGLUCOSAMINYL-PHOSPHATIDYLINOSITOL DE-N-ACETYLASE-RELATED"/>
    <property type="match status" value="1"/>
</dbReference>
<dbReference type="SUPFAM" id="SSF102588">
    <property type="entry name" value="LmbE-like"/>
    <property type="match status" value="1"/>
</dbReference>
<proteinExistence type="predicted"/>
<name>A0A4Q9GXB8_9MICO</name>
<dbReference type="PANTHER" id="PTHR12993:SF29">
    <property type="entry name" value="BLR3841 PROTEIN"/>
    <property type="match status" value="1"/>
</dbReference>
<dbReference type="InterPro" id="IPR003737">
    <property type="entry name" value="GlcNAc_PI_deacetylase-related"/>
</dbReference>
<dbReference type="RefSeq" id="WP_130981020.1">
    <property type="nucleotide sequence ID" value="NZ_SISG01000001.1"/>
</dbReference>
<dbReference type="Pfam" id="PF05401">
    <property type="entry name" value="NodS"/>
    <property type="match status" value="1"/>
</dbReference>
<dbReference type="AlphaFoldDB" id="A0A4Q9GXB8"/>
<dbReference type="Proteomes" id="UP000294194">
    <property type="component" value="Unassembled WGS sequence"/>
</dbReference>
<keyword evidence="2" id="KW-0808">Transferase</keyword>
<dbReference type="CDD" id="cd02440">
    <property type="entry name" value="AdoMet_MTases"/>
    <property type="match status" value="1"/>
</dbReference>
<dbReference type="GO" id="GO:0016137">
    <property type="term" value="P:glycoside metabolic process"/>
    <property type="evidence" value="ECO:0007669"/>
    <property type="project" value="UniProtKB-ARBA"/>
</dbReference>
<reference evidence="3" key="1">
    <citation type="submission" date="2019-02" db="EMBL/GenBank/DDBJ databases">
        <title>Glaciihabitans arcticus sp. nov., a psychrotolerant bacterium isolated from polar soil.</title>
        <authorList>
            <person name="Dahal R.H."/>
        </authorList>
    </citation>
    <scope>NUCLEOTIDE SEQUENCE [LARGE SCALE GENOMIC DNA]</scope>
    <source>
        <strain evidence="3">RP-3-7</strain>
    </source>
</reference>
<protein>
    <submittedName>
        <fullName evidence="2">Methyltransferase domain-containing protein</fullName>
    </submittedName>
</protein>
<organism evidence="2 3">
    <name type="scientific">Glaciihabitans arcticus</name>
    <dbReference type="NCBI Taxonomy" id="2668039"/>
    <lineage>
        <taxon>Bacteria</taxon>
        <taxon>Bacillati</taxon>
        <taxon>Actinomycetota</taxon>
        <taxon>Actinomycetes</taxon>
        <taxon>Micrococcales</taxon>
        <taxon>Microbacteriaceae</taxon>
        <taxon>Glaciihabitans</taxon>
    </lineage>
</organism>
<dbReference type="EMBL" id="SISG01000001">
    <property type="protein sequence ID" value="TBN56910.1"/>
    <property type="molecule type" value="Genomic_DNA"/>
</dbReference>
<dbReference type="SUPFAM" id="SSF53335">
    <property type="entry name" value="S-adenosyl-L-methionine-dependent methyltransferases"/>
    <property type="match status" value="1"/>
</dbReference>